<feature type="compositionally biased region" description="Polar residues" evidence="1">
    <location>
        <begin position="347"/>
        <end position="360"/>
    </location>
</feature>
<feature type="compositionally biased region" description="Low complexity" evidence="1">
    <location>
        <begin position="283"/>
        <end position="297"/>
    </location>
</feature>
<gene>
    <name evidence="2" type="ORF">M752DRAFT_313337</name>
</gene>
<accession>A0A370PQP0</accession>
<evidence type="ECO:0000313" key="2">
    <source>
        <dbReference type="EMBL" id="RDK44515.1"/>
    </source>
</evidence>
<feature type="region of interest" description="Disordered" evidence="1">
    <location>
        <begin position="201"/>
        <end position="226"/>
    </location>
</feature>
<feature type="region of interest" description="Disordered" evidence="1">
    <location>
        <begin position="711"/>
        <end position="732"/>
    </location>
</feature>
<sequence>MIGIYDEMKTIGSTSTVQIRTHSYEWHLYSCARSSRKLNYLRGWQILRVRKKASFLGFSLAYVVMTRRSESFCTSELPFVTEELDTYFWISRKRGDMGPEIRRTKSADPVLPSVPQVDGPTEQRKAKKSKSKKKNNNKKNKNKGQGKAVEVEVEEIVVVDSGCDVAKEGQQQKQTENGDDHRDDVVVAAADTAIATAAGVEVKSNNLPPPYSSAGEDTSIGEPASSVVTNSPVARMAPAAEAASLKAKIMEAMRIRDRLDRQIQEKRNASAQASSSCGEQRNARAVPAMSSPSSASQRRPDSGSVDNLSHVNRSQRSPVSEMRATGNLNSQPSTSVADYSSEEAVRTSGTRSDEPNSQDNYRAANDREIKQYCRAHMRAPCRFDPSCCVHKPMQGCDCPPRSSCCCSHHKGDCCTCLTYLNTVSAKSDTETPSDVGQGVEGGKVVAERNTSGGKQSVMDDQLKNMEAFSEHLLQLFENRELCDFHFKLTSSNGMHQSTIVPVQVAVIARSPFVAALLRTQLYQQGHREIAATLGDQVNLIHGFEHAIRNLYGSPLLHGERLRTEALAVLGYTEESQSMYPFPIRTAMLDLAFSYAASGAFLHISNILEAGIRMALELIDWSTVETIIHFGLRVDRFSIILEGTDTPPGSPRANHTRSGHVLIRNRQLREIWAPLLARAGLSFIAESIDDKFVLYAQAQSLHLPNRIPESLHTASGAIGSEPGSASMNSTTTENKPSREALVASAVLISLPFVHLQEVFRTLSARRVLSNNLAQAIMGERESRRLQALRELGRQGEINEQNLPKETKELGYGEYLVFKSVCKQGQGPVTVTTEVSLEREWIGCRSPGAKQ</sequence>
<protein>
    <submittedName>
        <fullName evidence="2">Uncharacterized protein</fullName>
    </submittedName>
</protein>
<dbReference type="EMBL" id="KZ851849">
    <property type="protein sequence ID" value="RDK44515.1"/>
    <property type="molecule type" value="Genomic_DNA"/>
</dbReference>
<feature type="compositionally biased region" description="Polar residues" evidence="1">
    <location>
        <begin position="269"/>
        <end position="279"/>
    </location>
</feature>
<feature type="compositionally biased region" description="Polar residues" evidence="1">
    <location>
        <begin position="722"/>
        <end position="732"/>
    </location>
</feature>
<feature type="region of interest" description="Disordered" evidence="1">
    <location>
        <begin position="99"/>
        <end position="147"/>
    </location>
</feature>
<feature type="compositionally biased region" description="Polar residues" evidence="1">
    <location>
        <begin position="304"/>
        <end position="318"/>
    </location>
</feature>
<feature type="compositionally biased region" description="Basic residues" evidence="1">
    <location>
        <begin position="125"/>
        <end position="144"/>
    </location>
</feature>
<feature type="region of interest" description="Disordered" evidence="1">
    <location>
        <begin position="265"/>
        <end position="363"/>
    </location>
</feature>
<dbReference type="AlphaFoldDB" id="A0A370PQP0"/>
<organism evidence="2 3">
    <name type="scientific">Aspergillus phoenicis ATCC 13157</name>
    <dbReference type="NCBI Taxonomy" id="1353007"/>
    <lineage>
        <taxon>Eukaryota</taxon>
        <taxon>Fungi</taxon>
        <taxon>Dikarya</taxon>
        <taxon>Ascomycota</taxon>
        <taxon>Pezizomycotina</taxon>
        <taxon>Eurotiomycetes</taxon>
        <taxon>Eurotiomycetidae</taxon>
        <taxon>Eurotiales</taxon>
        <taxon>Aspergillaceae</taxon>
        <taxon>Aspergillus</taxon>
    </lineage>
</organism>
<dbReference type="Proteomes" id="UP000254937">
    <property type="component" value="Unassembled WGS sequence"/>
</dbReference>
<evidence type="ECO:0000256" key="1">
    <source>
        <dbReference type="SAM" id="MobiDB-lite"/>
    </source>
</evidence>
<feature type="compositionally biased region" description="Polar residues" evidence="1">
    <location>
        <begin position="326"/>
        <end position="338"/>
    </location>
</feature>
<evidence type="ECO:0000313" key="3">
    <source>
        <dbReference type="Proteomes" id="UP000254937"/>
    </source>
</evidence>
<proteinExistence type="predicted"/>
<keyword evidence="3" id="KW-1185">Reference proteome</keyword>
<name>A0A370PQP0_ASPPH</name>
<reference evidence="2 3" key="1">
    <citation type="submission" date="2018-07" db="EMBL/GenBank/DDBJ databases">
        <title>Section-level genome sequencing of Aspergillus section Nigri to investigate inter- and intra-species variation.</title>
        <authorList>
            <consortium name="DOE Joint Genome Institute"/>
            <person name="Vesth T.C."/>
            <person name="Nybo J.L."/>
            <person name="Theobald S."/>
            <person name="Frisvad J.C."/>
            <person name="Larsen T.O."/>
            <person name="Nielsen K.F."/>
            <person name="Hoof J.B."/>
            <person name="Brandl J."/>
            <person name="Salamov A."/>
            <person name="Riley R."/>
            <person name="Gladden J.M."/>
            <person name="Phatale P."/>
            <person name="Nielsen M.T."/>
            <person name="Lyhne E.K."/>
            <person name="Kogle M.E."/>
            <person name="Strasser K."/>
            <person name="McDonnell E."/>
            <person name="Barry K."/>
            <person name="Clum A."/>
            <person name="Chen C."/>
            <person name="Nolan M."/>
            <person name="Sandor L."/>
            <person name="Kuo A."/>
            <person name="Lipzen A."/>
            <person name="Hainaut M."/>
            <person name="Drula E."/>
            <person name="Tsang A."/>
            <person name="Magnuson J.K."/>
            <person name="Henrissat B."/>
            <person name="Wiebenga A."/>
            <person name="Simmons B.A."/>
            <person name="Makela M.R."/>
            <person name="De vries R.P."/>
            <person name="Grigoriev I.V."/>
            <person name="Mortensen U.H."/>
            <person name="Baker S.E."/>
            <person name="Andersen M.R."/>
        </authorList>
    </citation>
    <scope>NUCLEOTIDE SEQUENCE [LARGE SCALE GENOMIC DNA]</scope>
    <source>
        <strain evidence="2 3">ATCC 13157</strain>
    </source>
</reference>